<feature type="region of interest" description="Disordered" evidence="1">
    <location>
        <begin position="290"/>
        <end position="373"/>
    </location>
</feature>
<dbReference type="Proteomes" id="UP000192578">
    <property type="component" value="Unassembled WGS sequence"/>
</dbReference>
<evidence type="ECO:0008006" key="5">
    <source>
        <dbReference type="Google" id="ProtNLM"/>
    </source>
</evidence>
<accession>A0A9X6NCE8</accession>
<reference evidence="4" key="1">
    <citation type="submission" date="2017-01" db="EMBL/GenBank/DDBJ databases">
        <title>Comparative genomics of anhydrobiosis in the tardigrade Hypsibius dujardini.</title>
        <authorList>
            <person name="Yoshida Y."/>
            <person name="Koutsovoulos G."/>
            <person name="Laetsch D."/>
            <person name="Stevens L."/>
            <person name="Kumar S."/>
            <person name="Horikawa D."/>
            <person name="Ishino K."/>
            <person name="Komine S."/>
            <person name="Tomita M."/>
            <person name="Blaxter M."/>
            <person name="Arakawa K."/>
        </authorList>
    </citation>
    <scope>NUCLEOTIDE SEQUENCE [LARGE SCALE GENOMIC DNA]</scope>
    <source>
        <strain evidence="4">Z151</strain>
    </source>
</reference>
<comment type="caution">
    <text evidence="3">The sequence shown here is derived from an EMBL/GenBank/DDBJ whole genome shotgun (WGS) entry which is preliminary data.</text>
</comment>
<evidence type="ECO:0000256" key="1">
    <source>
        <dbReference type="SAM" id="MobiDB-lite"/>
    </source>
</evidence>
<keyword evidence="2" id="KW-0472">Membrane</keyword>
<keyword evidence="2" id="KW-0812">Transmembrane</keyword>
<organism evidence="3 4">
    <name type="scientific">Hypsibius exemplaris</name>
    <name type="common">Freshwater tardigrade</name>
    <dbReference type="NCBI Taxonomy" id="2072580"/>
    <lineage>
        <taxon>Eukaryota</taxon>
        <taxon>Metazoa</taxon>
        <taxon>Ecdysozoa</taxon>
        <taxon>Tardigrada</taxon>
        <taxon>Eutardigrada</taxon>
        <taxon>Parachela</taxon>
        <taxon>Hypsibioidea</taxon>
        <taxon>Hypsibiidae</taxon>
        <taxon>Hypsibius</taxon>
    </lineage>
</organism>
<sequence length="373" mass="40669">MGYVQDNVSKSCRCPLSQFESSTGNSGTESPCTEYPVLVNIHISMQTTFDAALADPYTQNFKDLSKSVSAWAKSNFATVLSNITGQVVDLSDIDAVVIEFRNGSIIADILLRSRKTVSVTSKDLRLKIDEMAESLPDSIEISGAPVPITVQTVPFDRCVVEGQSFCFPTATTKCVFDAQTEESSCQCLPGSSWVPGETRSCRSTSASDSDTPWELIYILSGVGGAIIVVLLGIFCFLTQRRRATATKHAQLDQDHIRTAAIELPENAYDEVGYRRFSRLRGVEQKTPFRDGPVYPVSMMTEVDDDPDYSISGHSRDGSSVIESSSGVGSFGNPYSDESLRDRFAPPPRRGYGRTVGGPSAPYYGPKLPPPDYE</sequence>
<feature type="compositionally biased region" description="Low complexity" evidence="1">
    <location>
        <begin position="317"/>
        <end position="331"/>
    </location>
</feature>
<dbReference type="EMBL" id="MTYJ01000231">
    <property type="protein sequence ID" value="OWA51542.1"/>
    <property type="molecule type" value="Genomic_DNA"/>
</dbReference>
<evidence type="ECO:0000313" key="3">
    <source>
        <dbReference type="EMBL" id="OWA51542.1"/>
    </source>
</evidence>
<name>A0A9X6NCE8_HYPEX</name>
<keyword evidence="2" id="KW-1133">Transmembrane helix</keyword>
<gene>
    <name evidence="3" type="ORF">BV898_16021</name>
</gene>
<proteinExistence type="predicted"/>
<protein>
    <recommendedName>
        <fullName evidence="5">SEA domain-containing protein</fullName>
    </recommendedName>
</protein>
<dbReference type="AlphaFoldDB" id="A0A9X6NCE8"/>
<keyword evidence="4" id="KW-1185">Reference proteome</keyword>
<feature type="transmembrane region" description="Helical" evidence="2">
    <location>
        <begin position="215"/>
        <end position="237"/>
    </location>
</feature>
<evidence type="ECO:0000256" key="2">
    <source>
        <dbReference type="SAM" id="Phobius"/>
    </source>
</evidence>
<evidence type="ECO:0000313" key="4">
    <source>
        <dbReference type="Proteomes" id="UP000192578"/>
    </source>
</evidence>